<gene>
    <name evidence="13" type="ORF">PFISCL1PPCAC_15611</name>
</gene>
<dbReference type="Pfam" id="PF00022">
    <property type="entry name" value="Actin"/>
    <property type="match status" value="1"/>
</dbReference>
<dbReference type="Gene3D" id="3.30.420.40">
    <property type="match status" value="2"/>
</dbReference>
<evidence type="ECO:0000256" key="3">
    <source>
        <dbReference type="ARBA" id="ARBA00022692"/>
    </source>
</evidence>
<dbReference type="PRINTS" id="PR00237">
    <property type="entry name" value="GPCRRHODOPSN"/>
</dbReference>
<keyword evidence="5 10" id="KW-0297">G-protein coupled receptor</keyword>
<feature type="transmembrane region" description="Helical" evidence="11">
    <location>
        <begin position="604"/>
        <end position="626"/>
    </location>
</feature>
<dbReference type="PANTHER" id="PTHR24229:SF82">
    <property type="entry name" value="G-PROTEIN COUPLED RECEPTORS FAMILY 1 PROFILE DOMAIN-CONTAINING PROTEIN"/>
    <property type="match status" value="1"/>
</dbReference>
<comment type="caution">
    <text evidence="13">The sequence shown here is derived from an EMBL/GenBank/DDBJ whole genome shotgun (WGS) entry which is preliminary data.</text>
</comment>
<dbReference type="GO" id="GO:0005886">
    <property type="term" value="C:plasma membrane"/>
    <property type="evidence" value="ECO:0007669"/>
    <property type="project" value="UniProtKB-SubCell"/>
</dbReference>
<comment type="subcellular location">
    <subcellularLocation>
        <location evidence="1">Cell membrane</location>
        <topology evidence="1">Multi-pass membrane protein</topology>
    </subcellularLocation>
</comment>
<proteinExistence type="inferred from homology"/>
<keyword evidence="4 11" id="KW-1133">Transmembrane helix</keyword>
<dbReference type="AlphaFoldDB" id="A0AAV5W0T2"/>
<evidence type="ECO:0000259" key="12">
    <source>
        <dbReference type="PROSITE" id="PS50262"/>
    </source>
</evidence>
<dbReference type="Proteomes" id="UP001432322">
    <property type="component" value="Unassembled WGS sequence"/>
</dbReference>
<dbReference type="CDD" id="cd10169">
    <property type="entry name" value="ASKHA_NBD_actin-like"/>
    <property type="match status" value="1"/>
</dbReference>
<organism evidence="13 14">
    <name type="scientific">Pristionchus fissidentatus</name>
    <dbReference type="NCBI Taxonomy" id="1538716"/>
    <lineage>
        <taxon>Eukaryota</taxon>
        <taxon>Metazoa</taxon>
        <taxon>Ecdysozoa</taxon>
        <taxon>Nematoda</taxon>
        <taxon>Chromadorea</taxon>
        <taxon>Rhabditida</taxon>
        <taxon>Rhabditina</taxon>
        <taxon>Diplogasteromorpha</taxon>
        <taxon>Diplogasteroidea</taxon>
        <taxon>Neodiplogasteridae</taxon>
        <taxon>Pristionchus</taxon>
    </lineage>
</organism>
<sequence length="891" mass="100284">ASTISQWDPTDLVRRLYQVSYEPRLETKRSRFINMEGHIEVPNEEIDEGFEKKWVEKYVKTRDGRLQFFVTHYADDSPVEEKLMEGCEVEVSREERTIRITGGRSHIKITLRVPSGLIDKWRHALLSHAASSSIDAYVRPIPSALPHMSERVVIIELGSCSIRGGVLTCEPSLPSSFFPSIASVLPNGDIVVGSDAYLPQNRLNGRLLAPYSASDPSFETYSINKDVMRACIRKVLSDCRVNPNNYKVLVSLPQNIPSVLIEDIMKILLEDLPFQGGAVTRQPSLVLYAYDVSTGIVVDIGERLSIIPVVDGYMVESGIVSLPHGGRQMQDCLRRLLGDNNRGAYGQDSIIDTLILRNIMEETCFVSQDPHEDNVNATPVSVSLSQYNLLPTMPKSLQVDNSRFLATEGLFAPKKWNLEGKGLHHLIHESIQNSPIDARRVLYRNIYLAGGASLLPGLAERLETELSKIVPSTIHSQVHISPWRYNASFLGAQVIASGGMSLLSNTFIDESRPNNVTDTSSCLTIRSNIFKCYFLDLDGSSYEYFVQKVFPPVIEQETRLVALAIVFIICFIVSLAGNVSVLTMIYGILKNFSRSASRNGEHTIIYICALCVTDLFISLSLPTAIADNLLGFWLFGTVVCKVHHVCGSVGRIVSTFLITAISFDRYAAVCHPLSSRFRSHSFVYAVIVGVVISSFILLLPLLIYSDTREYIIHEVAAFDSYNITRVRVYKCTDAMPKQTFLVFTYSTFSLGFLLPLSLILYFDYKLLRQLHIHIRQHPNSDIPLRRIFRYTIVISVIYFIGWTPYWWSVLYGSYLLQDSSRSEVDGRSVIDLAYPNYKKDALFTIYVLHAFPYLAIASNWIFYGLLNTQLQSRANSNSVDRSTIIIPSRSR</sequence>
<feature type="transmembrane region" description="Helical" evidence="11">
    <location>
        <begin position="682"/>
        <end position="704"/>
    </location>
</feature>
<dbReference type="CDD" id="cd00637">
    <property type="entry name" value="7tm_classA_rhodopsin-like"/>
    <property type="match status" value="1"/>
</dbReference>
<dbReference type="InterPro" id="IPR004000">
    <property type="entry name" value="Actin"/>
</dbReference>
<feature type="non-terminal residue" evidence="13">
    <location>
        <position position="1"/>
    </location>
</feature>
<keyword evidence="6 11" id="KW-0472">Membrane</keyword>
<evidence type="ECO:0000256" key="8">
    <source>
        <dbReference type="ARBA" id="ARBA00023224"/>
    </source>
</evidence>
<dbReference type="EMBL" id="BTSY01000004">
    <property type="protein sequence ID" value="GMT24314.1"/>
    <property type="molecule type" value="Genomic_DNA"/>
</dbReference>
<comment type="similarity">
    <text evidence="10">Belongs to the G-protein coupled receptor 1 family.</text>
</comment>
<keyword evidence="14" id="KW-1185">Reference proteome</keyword>
<evidence type="ECO:0000256" key="7">
    <source>
        <dbReference type="ARBA" id="ARBA00023170"/>
    </source>
</evidence>
<dbReference type="Gene3D" id="1.20.1070.10">
    <property type="entry name" value="Rhodopsin 7-helix transmembrane proteins"/>
    <property type="match status" value="1"/>
</dbReference>
<reference evidence="13" key="1">
    <citation type="submission" date="2023-10" db="EMBL/GenBank/DDBJ databases">
        <title>Genome assembly of Pristionchus species.</title>
        <authorList>
            <person name="Yoshida K."/>
            <person name="Sommer R.J."/>
        </authorList>
    </citation>
    <scope>NUCLEOTIDE SEQUENCE</scope>
    <source>
        <strain evidence="13">RS5133</strain>
    </source>
</reference>
<evidence type="ECO:0000256" key="9">
    <source>
        <dbReference type="RuleBase" id="RU000487"/>
    </source>
</evidence>
<evidence type="ECO:0000256" key="5">
    <source>
        <dbReference type="ARBA" id="ARBA00023040"/>
    </source>
</evidence>
<feature type="non-terminal residue" evidence="13">
    <location>
        <position position="891"/>
    </location>
</feature>
<dbReference type="InterPro" id="IPR043129">
    <property type="entry name" value="ATPase_NBD"/>
</dbReference>
<dbReference type="InterPro" id="IPR000276">
    <property type="entry name" value="GPCR_Rhodpsn"/>
</dbReference>
<accession>A0AAV5W0T2</accession>
<dbReference type="SUPFAM" id="SSF81321">
    <property type="entry name" value="Family A G protein-coupled receptor-like"/>
    <property type="match status" value="1"/>
</dbReference>
<dbReference type="SMART" id="SM00268">
    <property type="entry name" value="ACTIN"/>
    <property type="match status" value="1"/>
</dbReference>
<keyword evidence="3 10" id="KW-0812">Transmembrane</keyword>
<comment type="similarity">
    <text evidence="9">Belongs to the actin family.</text>
</comment>
<dbReference type="SUPFAM" id="SSF53067">
    <property type="entry name" value="Actin-like ATPase domain"/>
    <property type="match status" value="2"/>
</dbReference>
<protein>
    <recommendedName>
        <fullName evidence="12">G-protein coupled receptors family 1 profile domain-containing protein</fullName>
    </recommendedName>
</protein>
<evidence type="ECO:0000313" key="13">
    <source>
        <dbReference type="EMBL" id="GMT24314.1"/>
    </source>
</evidence>
<dbReference type="PANTHER" id="PTHR24229">
    <property type="entry name" value="NEUROPEPTIDES RECEPTOR"/>
    <property type="match status" value="1"/>
</dbReference>
<evidence type="ECO:0000256" key="1">
    <source>
        <dbReference type="ARBA" id="ARBA00004651"/>
    </source>
</evidence>
<evidence type="ECO:0000256" key="10">
    <source>
        <dbReference type="RuleBase" id="RU000688"/>
    </source>
</evidence>
<feature type="transmembrane region" description="Helical" evidence="11">
    <location>
        <begin position="632"/>
        <end position="661"/>
    </location>
</feature>
<dbReference type="GO" id="GO:0004930">
    <property type="term" value="F:G protein-coupled receptor activity"/>
    <property type="evidence" value="ECO:0007669"/>
    <property type="project" value="UniProtKB-KW"/>
</dbReference>
<feature type="transmembrane region" description="Helical" evidence="11">
    <location>
        <begin position="742"/>
        <end position="766"/>
    </location>
</feature>
<feature type="transmembrane region" description="Helical" evidence="11">
    <location>
        <begin position="560"/>
        <end position="583"/>
    </location>
</feature>
<feature type="transmembrane region" description="Helical" evidence="11">
    <location>
        <begin position="787"/>
        <end position="807"/>
    </location>
</feature>
<feature type="domain" description="G-protein coupled receptors family 1 profile" evidence="12">
    <location>
        <begin position="577"/>
        <end position="863"/>
    </location>
</feature>
<feature type="transmembrane region" description="Helical" evidence="11">
    <location>
        <begin position="843"/>
        <end position="866"/>
    </location>
</feature>
<keyword evidence="8 10" id="KW-0807">Transducer</keyword>
<evidence type="ECO:0000256" key="4">
    <source>
        <dbReference type="ARBA" id="ARBA00022989"/>
    </source>
</evidence>
<dbReference type="Pfam" id="PF00001">
    <property type="entry name" value="7tm_1"/>
    <property type="match status" value="1"/>
</dbReference>
<evidence type="ECO:0000256" key="2">
    <source>
        <dbReference type="ARBA" id="ARBA00022475"/>
    </source>
</evidence>
<name>A0AAV5W0T2_9BILA</name>
<keyword evidence="2" id="KW-1003">Cell membrane</keyword>
<dbReference type="PROSITE" id="PS50262">
    <property type="entry name" value="G_PROTEIN_RECEP_F1_2"/>
    <property type="match status" value="1"/>
</dbReference>
<evidence type="ECO:0000256" key="6">
    <source>
        <dbReference type="ARBA" id="ARBA00023136"/>
    </source>
</evidence>
<dbReference type="GO" id="GO:0043005">
    <property type="term" value="C:neuron projection"/>
    <property type="evidence" value="ECO:0007669"/>
    <property type="project" value="TreeGrafter"/>
</dbReference>
<dbReference type="PROSITE" id="PS00237">
    <property type="entry name" value="G_PROTEIN_RECEP_F1_1"/>
    <property type="match status" value="1"/>
</dbReference>
<evidence type="ECO:0000313" key="14">
    <source>
        <dbReference type="Proteomes" id="UP001432322"/>
    </source>
</evidence>
<dbReference type="Gene3D" id="3.90.640.10">
    <property type="entry name" value="Actin, Chain A, domain 4"/>
    <property type="match status" value="1"/>
</dbReference>
<dbReference type="GO" id="GO:0042277">
    <property type="term" value="F:peptide binding"/>
    <property type="evidence" value="ECO:0007669"/>
    <property type="project" value="TreeGrafter"/>
</dbReference>
<evidence type="ECO:0000256" key="11">
    <source>
        <dbReference type="SAM" id="Phobius"/>
    </source>
</evidence>
<dbReference type="InterPro" id="IPR017452">
    <property type="entry name" value="GPCR_Rhodpsn_7TM"/>
</dbReference>
<keyword evidence="7 10" id="KW-0675">Receptor</keyword>